<evidence type="ECO:0000256" key="2">
    <source>
        <dbReference type="SAM" id="SignalP"/>
    </source>
</evidence>
<evidence type="ECO:0000313" key="4">
    <source>
        <dbReference type="EMBL" id="KZV98853.1"/>
    </source>
</evidence>
<feature type="domain" description="CBM1" evidence="3">
    <location>
        <begin position="21"/>
        <end position="54"/>
    </location>
</feature>
<dbReference type="SMART" id="SM00236">
    <property type="entry name" value="fCBD"/>
    <property type="match status" value="1"/>
</dbReference>
<evidence type="ECO:0000313" key="5">
    <source>
        <dbReference type="Proteomes" id="UP000077266"/>
    </source>
</evidence>
<sequence>MRFTVALAACSFALSASALLTEHQQCGGNGYTGSDYCGNGLACVQLADNWDVCLETKAKCAEFAAPSTTITATTTFTTHVAVATSTITAKPTTTFIVDCHCPTSTSTVTVISPANPTSPPTHNS</sequence>
<proteinExistence type="predicted"/>
<organism evidence="4 5">
    <name type="scientific">Exidia glandulosa HHB12029</name>
    <dbReference type="NCBI Taxonomy" id="1314781"/>
    <lineage>
        <taxon>Eukaryota</taxon>
        <taxon>Fungi</taxon>
        <taxon>Dikarya</taxon>
        <taxon>Basidiomycota</taxon>
        <taxon>Agaricomycotina</taxon>
        <taxon>Agaricomycetes</taxon>
        <taxon>Auriculariales</taxon>
        <taxon>Exidiaceae</taxon>
        <taxon>Exidia</taxon>
    </lineage>
</organism>
<dbReference type="AlphaFoldDB" id="A0A165M743"/>
<dbReference type="GO" id="GO:0005975">
    <property type="term" value="P:carbohydrate metabolic process"/>
    <property type="evidence" value="ECO:0007669"/>
    <property type="project" value="InterPro"/>
</dbReference>
<dbReference type="Proteomes" id="UP000077266">
    <property type="component" value="Unassembled WGS sequence"/>
</dbReference>
<evidence type="ECO:0000259" key="3">
    <source>
        <dbReference type="SMART" id="SM00236"/>
    </source>
</evidence>
<dbReference type="InterPro" id="IPR000254">
    <property type="entry name" value="CBD"/>
</dbReference>
<dbReference type="InParanoid" id="A0A165M743"/>
<dbReference type="GO" id="GO:0030248">
    <property type="term" value="F:cellulose binding"/>
    <property type="evidence" value="ECO:0007669"/>
    <property type="project" value="InterPro"/>
</dbReference>
<accession>A0A165M743</accession>
<name>A0A165M743_EXIGL</name>
<feature type="chain" id="PRO_5007862334" description="CBM1 domain-containing protein" evidence="2">
    <location>
        <begin position="19"/>
        <end position="124"/>
    </location>
</feature>
<gene>
    <name evidence="4" type="ORF">EXIGLDRAFT_763086</name>
</gene>
<dbReference type="Pfam" id="PF00734">
    <property type="entry name" value="CBM_1"/>
    <property type="match status" value="1"/>
</dbReference>
<evidence type="ECO:0000256" key="1">
    <source>
        <dbReference type="ARBA" id="ARBA00022729"/>
    </source>
</evidence>
<dbReference type="SUPFAM" id="SSF57180">
    <property type="entry name" value="Cellulose-binding domain"/>
    <property type="match status" value="1"/>
</dbReference>
<dbReference type="InterPro" id="IPR035971">
    <property type="entry name" value="CBD_sf"/>
</dbReference>
<protein>
    <recommendedName>
        <fullName evidence="3">CBM1 domain-containing protein</fullName>
    </recommendedName>
</protein>
<feature type="signal peptide" evidence="2">
    <location>
        <begin position="1"/>
        <end position="18"/>
    </location>
</feature>
<dbReference type="EMBL" id="KV425914">
    <property type="protein sequence ID" value="KZV98853.1"/>
    <property type="molecule type" value="Genomic_DNA"/>
</dbReference>
<reference evidence="4 5" key="1">
    <citation type="journal article" date="2016" name="Mol. Biol. Evol.">
        <title>Comparative Genomics of Early-Diverging Mushroom-Forming Fungi Provides Insights into the Origins of Lignocellulose Decay Capabilities.</title>
        <authorList>
            <person name="Nagy L.G."/>
            <person name="Riley R."/>
            <person name="Tritt A."/>
            <person name="Adam C."/>
            <person name="Daum C."/>
            <person name="Floudas D."/>
            <person name="Sun H."/>
            <person name="Yadav J.S."/>
            <person name="Pangilinan J."/>
            <person name="Larsson K.H."/>
            <person name="Matsuura K."/>
            <person name="Barry K."/>
            <person name="Labutti K."/>
            <person name="Kuo R."/>
            <person name="Ohm R.A."/>
            <person name="Bhattacharya S.S."/>
            <person name="Shirouzu T."/>
            <person name="Yoshinaga Y."/>
            <person name="Martin F.M."/>
            <person name="Grigoriev I.V."/>
            <person name="Hibbett D.S."/>
        </authorList>
    </citation>
    <scope>NUCLEOTIDE SEQUENCE [LARGE SCALE GENOMIC DNA]</scope>
    <source>
        <strain evidence="4 5">HHB12029</strain>
    </source>
</reference>
<keyword evidence="5" id="KW-1185">Reference proteome</keyword>
<dbReference type="GO" id="GO:0005576">
    <property type="term" value="C:extracellular region"/>
    <property type="evidence" value="ECO:0007669"/>
    <property type="project" value="InterPro"/>
</dbReference>
<keyword evidence="1 2" id="KW-0732">Signal</keyword>